<evidence type="ECO:0000256" key="10">
    <source>
        <dbReference type="ARBA" id="ARBA00023303"/>
    </source>
</evidence>
<dbReference type="PRINTS" id="PR00253">
    <property type="entry name" value="GABAARECEPTR"/>
</dbReference>
<feature type="compositionally biased region" description="Low complexity" evidence="11">
    <location>
        <begin position="42"/>
        <end position="52"/>
    </location>
</feature>
<feature type="region of interest" description="Disordered" evidence="11">
    <location>
        <begin position="459"/>
        <end position="501"/>
    </location>
</feature>
<evidence type="ECO:0000256" key="12">
    <source>
        <dbReference type="SAM" id="Phobius"/>
    </source>
</evidence>
<feature type="transmembrane region" description="Helical" evidence="12">
    <location>
        <begin position="543"/>
        <end position="563"/>
    </location>
</feature>
<dbReference type="PANTHER" id="PTHR18945">
    <property type="entry name" value="NEUROTRANSMITTER GATED ION CHANNEL"/>
    <property type="match status" value="1"/>
</dbReference>
<name>A0A8J5J1L3_HOMAM</name>
<sequence>MKTQQTGRLQPSQRHHTLHSATTSPNSATRSPHSAITSLQNATSSPHSATTSPHSALILLKGATNTDGSGGVLSFKDLLPENPKDYDKMRPPKKEGRPTNVYFHVTVMGIDSINENSMVEWLKDMWRPDSFFKNAKQVTFQTMTIPNHYVWLHKDSTILYMVKLTLTLSCAMNYAIYPHDTQECRMQMESLSHTTEDLVFDWDPEMPLEVDDHIELPQFDLVRNHTADCTQVYFTGNFTCLEVVFQLRRRLGYYLFHTYMPTCLIVIMSWVSFWIKPEAAPARVTLGVTSLLTLSTQHAKSQASLPPVSYIKIIDMFMSTCTVFVFLALMEYALVNVVLGDGPDTPTKSKPSEKESRSGFHHHHHHICADKENGRVGLSYPRTHDHPGDLSTHAYSHHSSHVHGSHPHGNITLAHGTPIRSPLTHGGPLHGSLTHSAPVHRQHHFHENAAHHFHTPMQGPFSHGVPPAGPLSHGPPLHGALAHGAPLHGMRPHSHSNQTYADLLCPPLPSVPPPPPPPARMPGPTAAQKRRARAILVDRFSRVFFPSTFGLINGVYWIIFWLYL</sequence>
<feature type="region of interest" description="Disordered" evidence="11">
    <location>
        <begin position="1"/>
        <end position="52"/>
    </location>
</feature>
<evidence type="ECO:0000256" key="1">
    <source>
        <dbReference type="ARBA" id="ARBA00004141"/>
    </source>
</evidence>
<feature type="region of interest" description="Disordered" evidence="11">
    <location>
        <begin position="343"/>
        <end position="435"/>
    </location>
</feature>
<evidence type="ECO:0000256" key="8">
    <source>
        <dbReference type="ARBA" id="ARBA00023065"/>
    </source>
</evidence>
<dbReference type="CDD" id="cd19049">
    <property type="entry name" value="LGIC_TM_anion"/>
    <property type="match status" value="1"/>
</dbReference>
<evidence type="ECO:0000259" key="14">
    <source>
        <dbReference type="Pfam" id="PF02932"/>
    </source>
</evidence>
<evidence type="ECO:0000256" key="4">
    <source>
        <dbReference type="ARBA" id="ARBA00022475"/>
    </source>
</evidence>
<dbReference type="InterPro" id="IPR036719">
    <property type="entry name" value="Neuro-gated_channel_TM_sf"/>
</dbReference>
<keyword evidence="6" id="KW-0732">Signal</keyword>
<gene>
    <name evidence="15" type="primary">Glra3-L3</name>
    <name evidence="15" type="ORF">Hamer_G009282</name>
</gene>
<dbReference type="GO" id="GO:0004888">
    <property type="term" value="F:transmembrane signaling receptor activity"/>
    <property type="evidence" value="ECO:0007669"/>
    <property type="project" value="InterPro"/>
</dbReference>
<comment type="subcellular location">
    <subcellularLocation>
        <location evidence="2">Cell membrane</location>
    </subcellularLocation>
    <subcellularLocation>
        <location evidence="1">Membrane</location>
        <topology evidence="1">Multi-pass membrane protein</topology>
    </subcellularLocation>
</comment>
<dbReference type="Gene3D" id="1.20.58.390">
    <property type="entry name" value="Neurotransmitter-gated ion-channel transmembrane domain"/>
    <property type="match status" value="1"/>
</dbReference>
<dbReference type="InterPro" id="IPR006201">
    <property type="entry name" value="Neur_channel"/>
</dbReference>
<feature type="compositionally biased region" description="Polar residues" evidence="11">
    <location>
        <begin position="19"/>
        <end position="41"/>
    </location>
</feature>
<keyword evidence="9 12" id="KW-0472">Membrane</keyword>
<dbReference type="InterPro" id="IPR006029">
    <property type="entry name" value="Neurotrans-gated_channel_TM"/>
</dbReference>
<keyword evidence="10" id="KW-0407">Ion channel</keyword>
<feature type="compositionally biased region" description="Basic residues" evidence="11">
    <location>
        <begin position="395"/>
        <end position="406"/>
    </location>
</feature>
<feature type="compositionally biased region" description="Polar residues" evidence="11">
    <location>
        <begin position="1"/>
        <end position="12"/>
    </location>
</feature>
<comment type="caution">
    <text evidence="15">The sequence shown here is derived from an EMBL/GenBank/DDBJ whole genome shotgun (WGS) entry which is preliminary data.</text>
</comment>
<dbReference type="Pfam" id="PF02931">
    <property type="entry name" value="Neur_chan_LBD"/>
    <property type="match status" value="1"/>
</dbReference>
<feature type="domain" description="Neurotransmitter-gated ion-channel transmembrane" evidence="14">
    <location>
        <begin position="258"/>
        <end position="354"/>
    </location>
</feature>
<proteinExistence type="predicted"/>
<evidence type="ECO:0000259" key="13">
    <source>
        <dbReference type="Pfam" id="PF02931"/>
    </source>
</evidence>
<dbReference type="Pfam" id="PF02932">
    <property type="entry name" value="Neur_chan_memb"/>
    <property type="match status" value="1"/>
</dbReference>
<dbReference type="Proteomes" id="UP000747542">
    <property type="component" value="Unassembled WGS sequence"/>
</dbReference>
<keyword evidence="3" id="KW-0813">Transport</keyword>
<evidence type="ECO:0000313" key="16">
    <source>
        <dbReference type="Proteomes" id="UP000747542"/>
    </source>
</evidence>
<dbReference type="Gene3D" id="2.70.170.10">
    <property type="entry name" value="Neurotransmitter-gated ion-channel ligand-binding domain"/>
    <property type="match status" value="1"/>
</dbReference>
<accession>A0A8J5J1L3</accession>
<evidence type="ECO:0000256" key="6">
    <source>
        <dbReference type="ARBA" id="ARBA00022729"/>
    </source>
</evidence>
<evidence type="ECO:0000256" key="11">
    <source>
        <dbReference type="SAM" id="MobiDB-lite"/>
    </source>
</evidence>
<dbReference type="AlphaFoldDB" id="A0A8J5J1L3"/>
<keyword evidence="16" id="KW-1185">Reference proteome</keyword>
<evidence type="ECO:0000256" key="3">
    <source>
        <dbReference type="ARBA" id="ARBA00022448"/>
    </source>
</evidence>
<dbReference type="PRINTS" id="PR00252">
    <property type="entry name" value="NRIONCHANNEL"/>
</dbReference>
<keyword evidence="15" id="KW-0675">Receptor</keyword>
<dbReference type="GO" id="GO:0005886">
    <property type="term" value="C:plasma membrane"/>
    <property type="evidence" value="ECO:0007669"/>
    <property type="project" value="UniProtKB-SubCell"/>
</dbReference>
<dbReference type="SUPFAM" id="SSF63712">
    <property type="entry name" value="Nicotinic receptor ligand binding domain-like"/>
    <property type="match status" value="1"/>
</dbReference>
<dbReference type="GO" id="GO:0005254">
    <property type="term" value="F:chloride channel activity"/>
    <property type="evidence" value="ECO:0007669"/>
    <property type="project" value="UniProtKB-ARBA"/>
</dbReference>
<keyword evidence="8" id="KW-0406">Ion transport</keyword>
<protein>
    <submittedName>
        <fullName evidence="15">Glycine receptor subunit alpha-3-like 3</fullName>
    </submittedName>
</protein>
<keyword evidence="4" id="KW-1003">Cell membrane</keyword>
<feature type="transmembrane region" description="Helical" evidence="12">
    <location>
        <begin position="254"/>
        <end position="275"/>
    </location>
</feature>
<organism evidence="15 16">
    <name type="scientific">Homarus americanus</name>
    <name type="common">American lobster</name>
    <dbReference type="NCBI Taxonomy" id="6706"/>
    <lineage>
        <taxon>Eukaryota</taxon>
        <taxon>Metazoa</taxon>
        <taxon>Ecdysozoa</taxon>
        <taxon>Arthropoda</taxon>
        <taxon>Crustacea</taxon>
        <taxon>Multicrustacea</taxon>
        <taxon>Malacostraca</taxon>
        <taxon>Eumalacostraca</taxon>
        <taxon>Eucarida</taxon>
        <taxon>Decapoda</taxon>
        <taxon>Pleocyemata</taxon>
        <taxon>Astacidea</taxon>
        <taxon>Nephropoidea</taxon>
        <taxon>Nephropidae</taxon>
        <taxon>Homarus</taxon>
    </lineage>
</organism>
<keyword evidence="5 12" id="KW-0812">Transmembrane</keyword>
<evidence type="ECO:0000256" key="7">
    <source>
        <dbReference type="ARBA" id="ARBA00022989"/>
    </source>
</evidence>
<dbReference type="GO" id="GO:0099095">
    <property type="term" value="F:ligand-gated monoatomic anion channel activity"/>
    <property type="evidence" value="ECO:0007669"/>
    <property type="project" value="UniProtKB-ARBA"/>
</dbReference>
<dbReference type="EMBL" id="JAHLQT010046319">
    <property type="protein sequence ID" value="KAG7153632.1"/>
    <property type="molecule type" value="Genomic_DNA"/>
</dbReference>
<dbReference type="InterPro" id="IPR038050">
    <property type="entry name" value="Neuro_actylchol_rec"/>
</dbReference>
<feature type="domain" description="Neurotransmitter-gated ion-channel ligand-binding" evidence="13">
    <location>
        <begin position="124"/>
        <end position="250"/>
    </location>
</feature>
<reference evidence="15" key="1">
    <citation type="journal article" date="2021" name="Sci. Adv.">
        <title>The American lobster genome reveals insights on longevity, neural, and immune adaptations.</title>
        <authorList>
            <person name="Polinski J.M."/>
            <person name="Zimin A.V."/>
            <person name="Clark K.F."/>
            <person name="Kohn A.B."/>
            <person name="Sadowski N."/>
            <person name="Timp W."/>
            <person name="Ptitsyn A."/>
            <person name="Khanna P."/>
            <person name="Romanova D.Y."/>
            <person name="Williams P."/>
            <person name="Greenwood S.J."/>
            <person name="Moroz L.L."/>
            <person name="Walt D.R."/>
            <person name="Bodnar A.G."/>
        </authorList>
    </citation>
    <scope>NUCLEOTIDE SEQUENCE</scope>
    <source>
        <strain evidence="15">GMGI-L3</strain>
    </source>
</reference>
<keyword evidence="7 12" id="KW-1133">Transmembrane helix</keyword>
<dbReference type="InterPro" id="IPR036734">
    <property type="entry name" value="Neur_chan_lig-bd_sf"/>
</dbReference>
<dbReference type="InterPro" id="IPR006028">
    <property type="entry name" value="GABAA/Glycine_rcpt"/>
</dbReference>
<feature type="transmembrane region" description="Helical" evidence="12">
    <location>
        <begin position="316"/>
        <end position="339"/>
    </location>
</feature>
<dbReference type="InterPro" id="IPR006202">
    <property type="entry name" value="Neur_chan_lig-bd"/>
</dbReference>
<evidence type="ECO:0000256" key="2">
    <source>
        <dbReference type="ARBA" id="ARBA00004236"/>
    </source>
</evidence>
<evidence type="ECO:0000313" key="15">
    <source>
        <dbReference type="EMBL" id="KAG7153632.1"/>
    </source>
</evidence>
<dbReference type="SUPFAM" id="SSF90112">
    <property type="entry name" value="Neurotransmitter-gated ion-channel transmembrane pore"/>
    <property type="match status" value="1"/>
</dbReference>
<evidence type="ECO:0000256" key="5">
    <source>
        <dbReference type="ARBA" id="ARBA00022692"/>
    </source>
</evidence>
<evidence type="ECO:0000256" key="9">
    <source>
        <dbReference type="ARBA" id="ARBA00023136"/>
    </source>
</evidence>
<dbReference type="GO" id="GO:0005230">
    <property type="term" value="F:extracellular ligand-gated monoatomic ion channel activity"/>
    <property type="evidence" value="ECO:0007669"/>
    <property type="project" value="InterPro"/>
</dbReference>